<dbReference type="STRING" id="2282107.A0A286UI31"/>
<dbReference type="InterPro" id="IPR000719">
    <property type="entry name" value="Prot_kinase_dom"/>
</dbReference>
<dbReference type="Gene3D" id="1.10.510.10">
    <property type="entry name" value="Transferase(Phosphotransferase) domain 1"/>
    <property type="match status" value="1"/>
</dbReference>
<accession>A0A286UI31</accession>
<dbReference type="PROSITE" id="PS50011">
    <property type="entry name" value="PROTEIN_KINASE_DOM"/>
    <property type="match status" value="1"/>
</dbReference>
<dbReference type="GO" id="GO:0005737">
    <property type="term" value="C:cytoplasm"/>
    <property type="evidence" value="ECO:0007669"/>
    <property type="project" value="TreeGrafter"/>
</dbReference>
<keyword evidence="3" id="KW-0418">Kinase</keyword>
<evidence type="ECO:0000313" key="3">
    <source>
        <dbReference type="EMBL" id="PAV19261.1"/>
    </source>
</evidence>
<feature type="region of interest" description="Disordered" evidence="1">
    <location>
        <begin position="306"/>
        <end position="413"/>
    </location>
</feature>
<evidence type="ECO:0000313" key="4">
    <source>
        <dbReference type="Proteomes" id="UP000217199"/>
    </source>
</evidence>
<dbReference type="SMART" id="SM00220">
    <property type="entry name" value="S_TKc"/>
    <property type="match status" value="1"/>
</dbReference>
<dbReference type="PROSITE" id="PS00108">
    <property type="entry name" value="PROTEIN_KINASE_ST"/>
    <property type="match status" value="1"/>
</dbReference>
<dbReference type="OrthoDB" id="4062651at2759"/>
<name>A0A286UI31_9AGAM</name>
<dbReference type="GO" id="GO:0004674">
    <property type="term" value="F:protein serine/threonine kinase activity"/>
    <property type="evidence" value="ECO:0007669"/>
    <property type="project" value="TreeGrafter"/>
</dbReference>
<dbReference type="InterPro" id="IPR011009">
    <property type="entry name" value="Kinase-like_dom_sf"/>
</dbReference>
<feature type="compositionally biased region" description="Basic and acidic residues" evidence="1">
    <location>
        <begin position="387"/>
        <end position="400"/>
    </location>
</feature>
<evidence type="ECO:0000256" key="1">
    <source>
        <dbReference type="SAM" id="MobiDB-lite"/>
    </source>
</evidence>
<sequence length="413" mass="46549">MTKYNLSEFKYIRVIEKGSYGVVSEYEVPKMIALVWGGHEGMRIAAKAVPRQHQAAYEKEKKSLVSLPKCEGVVRYYGEAEDKEYHYLFTRLGVHGDLYTNIPLLLSGTYNYVLGKFKAIMKNLIHQDIKPQNIILSSLRTWECFISDVGSMVPAQYYENRFDDIEVILTIPYMAPEQVQRSFGNRKSDVWSLAITFLSLSVGHEPYNTRTNREVVFREIVDGTLVRRLQQQSLLFNDPAAADLLLGMLEASTELRFSAKEAYSHPFIQNTEFKHSMRRKVSVKNSEALDNKATMSPPQAKLQLVQASAKSVQTPSASDNLKSQLKRISQNTPSTPTVAIGPRNARDSPAPKKNRPASAPEVPENQRVIGSKNVVQKPKRATPTEPPKSRETGGKSDTQRRSPSNDSRKSTRL</sequence>
<dbReference type="GO" id="GO:0005524">
    <property type="term" value="F:ATP binding"/>
    <property type="evidence" value="ECO:0007669"/>
    <property type="project" value="InterPro"/>
</dbReference>
<feature type="domain" description="Protein kinase" evidence="2">
    <location>
        <begin position="9"/>
        <end position="268"/>
    </location>
</feature>
<keyword evidence="3" id="KW-0808">Transferase</keyword>
<reference evidence="3 4" key="1">
    <citation type="journal article" date="2017" name="Mol. Ecol.">
        <title>Comparative and population genomic landscape of Phellinus noxius: A hypervariable fungus causing root rot in trees.</title>
        <authorList>
            <person name="Chung C.L."/>
            <person name="Lee T.J."/>
            <person name="Akiba M."/>
            <person name="Lee H.H."/>
            <person name="Kuo T.H."/>
            <person name="Liu D."/>
            <person name="Ke H.M."/>
            <person name="Yokoi T."/>
            <person name="Roa M.B."/>
            <person name="Lu M.J."/>
            <person name="Chang Y.Y."/>
            <person name="Ann P.J."/>
            <person name="Tsai J.N."/>
            <person name="Chen C.Y."/>
            <person name="Tzean S.S."/>
            <person name="Ota Y."/>
            <person name="Hattori T."/>
            <person name="Sahashi N."/>
            <person name="Liou R.F."/>
            <person name="Kikuchi T."/>
            <person name="Tsai I.J."/>
        </authorList>
    </citation>
    <scope>NUCLEOTIDE SEQUENCE [LARGE SCALE GENOMIC DNA]</scope>
    <source>
        <strain evidence="3 4">FFPRI411160</strain>
    </source>
</reference>
<proteinExistence type="predicted"/>
<keyword evidence="4" id="KW-1185">Reference proteome</keyword>
<dbReference type="Pfam" id="PF00069">
    <property type="entry name" value="Pkinase"/>
    <property type="match status" value="1"/>
</dbReference>
<feature type="compositionally biased region" description="Polar residues" evidence="1">
    <location>
        <begin position="306"/>
        <end position="337"/>
    </location>
</feature>
<dbReference type="InParanoid" id="A0A286UI31"/>
<organism evidence="3 4">
    <name type="scientific">Pyrrhoderma noxium</name>
    <dbReference type="NCBI Taxonomy" id="2282107"/>
    <lineage>
        <taxon>Eukaryota</taxon>
        <taxon>Fungi</taxon>
        <taxon>Dikarya</taxon>
        <taxon>Basidiomycota</taxon>
        <taxon>Agaricomycotina</taxon>
        <taxon>Agaricomycetes</taxon>
        <taxon>Hymenochaetales</taxon>
        <taxon>Hymenochaetaceae</taxon>
        <taxon>Pyrrhoderma</taxon>
    </lineage>
</organism>
<evidence type="ECO:0000259" key="2">
    <source>
        <dbReference type="PROSITE" id="PS50011"/>
    </source>
</evidence>
<dbReference type="InterPro" id="IPR053235">
    <property type="entry name" value="Ser_Thr_kinase"/>
</dbReference>
<protein>
    <submittedName>
        <fullName evidence="3">Kinase domain containing</fullName>
    </submittedName>
</protein>
<dbReference type="InterPro" id="IPR008271">
    <property type="entry name" value="Ser/Thr_kinase_AS"/>
</dbReference>
<dbReference type="AlphaFoldDB" id="A0A286UI31"/>
<comment type="caution">
    <text evidence="3">The sequence shown here is derived from an EMBL/GenBank/DDBJ whole genome shotgun (WGS) entry which is preliminary data.</text>
</comment>
<dbReference type="Proteomes" id="UP000217199">
    <property type="component" value="Unassembled WGS sequence"/>
</dbReference>
<dbReference type="SUPFAM" id="SSF56112">
    <property type="entry name" value="Protein kinase-like (PK-like)"/>
    <property type="match status" value="1"/>
</dbReference>
<dbReference type="CDD" id="cd00180">
    <property type="entry name" value="PKc"/>
    <property type="match status" value="1"/>
</dbReference>
<dbReference type="EMBL" id="NBII01000004">
    <property type="protein sequence ID" value="PAV19261.1"/>
    <property type="molecule type" value="Genomic_DNA"/>
</dbReference>
<gene>
    <name evidence="3" type="ORF">PNOK_0419400</name>
</gene>
<dbReference type="PANTHER" id="PTHR24361">
    <property type="entry name" value="MITOGEN-ACTIVATED KINASE KINASE KINASE"/>
    <property type="match status" value="1"/>
</dbReference>